<sequence length="426" mass="46139">MMTLVSTLPAQWPVGTSTSGCPSSAKVVLFYASLYLVAVAQGPDSPCALAFAADQFDPNHPKEHAARSSLFNWWYFCFTIGVALAIGAVSYVQENLGWGIGFGMLCAIILCAFTVFLVGTPTYRLHAPTPGAANPFTLLARSLVTVVKKKADIIQYQLGIIGDEEEDSMAAKQEDAHRVLRMLSIWVSCLPYGVVFAQVMTLFNKQGRTLDRRIVGTLELPPAALQVFGPATILLFVPCYECALVPLLRCATGNPTGLTLLQRLGTGMALSLAAVSTAALVEARRLEIAREHGLADIADAVVPMSWGWLVPQYVMIGLGCVFGEVGMQEFFYDQMPGELRSLGLALYSSVIGIGSFISGILIALIDVVTRNGGGDSWFADNLNRAHLDYFYWVLAGLSAVELALFLWLASSYTYKKHIIKSLICSE</sequence>
<accession>A0ACD5WTN4</accession>
<evidence type="ECO:0000313" key="2">
    <source>
        <dbReference type="Proteomes" id="UP001732700"/>
    </source>
</evidence>
<keyword evidence="2" id="KW-1185">Reference proteome</keyword>
<organism evidence="1 2">
    <name type="scientific">Avena sativa</name>
    <name type="common">Oat</name>
    <dbReference type="NCBI Taxonomy" id="4498"/>
    <lineage>
        <taxon>Eukaryota</taxon>
        <taxon>Viridiplantae</taxon>
        <taxon>Streptophyta</taxon>
        <taxon>Embryophyta</taxon>
        <taxon>Tracheophyta</taxon>
        <taxon>Spermatophyta</taxon>
        <taxon>Magnoliopsida</taxon>
        <taxon>Liliopsida</taxon>
        <taxon>Poales</taxon>
        <taxon>Poaceae</taxon>
        <taxon>BOP clade</taxon>
        <taxon>Pooideae</taxon>
        <taxon>Poodae</taxon>
        <taxon>Poeae</taxon>
        <taxon>Poeae Chloroplast Group 1 (Aveneae type)</taxon>
        <taxon>Aveninae</taxon>
        <taxon>Avena</taxon>
    </lineage>
</organism>
<name>A0ACD5WTN4_AVESA</name>
<dbReference type="Proteomes" id="UP001732700">
    <property type="component" value="Chromosome 4C"/>
</dbReference>
<protein>
    <submittedName>
        <fullName evidence="1">Uncharacterized protein</fullName>
    </submittedName>
</protein>
<reference evidence="1" key="2">
    <citation type="submission" date="2025-09" db="UniProtKB">
        <authorList>
            <consortium name="EnsemblPlants"/>
        </authorList>
    </citation>
    <scope>IDENTIFICATION</scope>
</reference>
<evidence type="ECO:0000313" key="1">
    <source>
        <dbReference type="EnsemblPlants" id="AVESA.00010b.r2.4CG1272880.1.CDS.1"/>
    </source>
</evidence>
<proteinExistence type="predicted"/>
<dbReference type="EnsemblPlants" id="AVESA.00010b.r2.4CG1272880.1">
    <property type="protein sequence ID" value="AVESA.00010b.r2.4CG1272880.1.CDS.1"/>
    <property type="gene ID" value="AVESA.00010b.r2.4CG1272880"/>
</dbReference>
<reference evidence="1" key="1">
    <citation type="submission" date="2021-05" db="EMBL/GenBank/DDBJ databases">
        <authorList>
            <person name="Scholz U."/>
            <person name="Mascher M."/>
            <person name="Fiebig A."/>
        </authorList>
    </citation>
    <scope>NUCLEOTIDE SEQUENCE [LARGE SCALE GENOMIC DNA]</scope>
</reference>